<dbReference type="PROSITE" id="PS00108">
    <property type="entry name" value="PROTEIN_KINASE_ST"/>
    <property type="match status" value="1"/>
</dbReference>
<accession>A0ABS2Y2A9</accession>
<dbReference type="InterPro" id="IPR030616">
    <property type="entry name" value="Aur-like"/>
</dbReference>
<dbReference type="InterPro" id="IPR011009">
    <property type="entry name" value="Kinase-like_dom_sf"/>
</dbReference>
<evidence type="ECO:0000313" key="14">
    <source>
        <dbReference type="EMBL" id="MBN3280356.1"/>
    </source>
</evidence>
<name>A0ABS2Y2A9_POLSP</name>
<evidence type="ECO:0000256" key="9">
    <source>
        <dbReference type="PROSITE-ProRule" id="PRU10141"/>
    </source>
</evidence>
<feature type="compositionally biased region" description="Polar residues" evidence="11">
    <location>
        <begin position="276"/>
        <end position="288"/>
    </location>
</feature>
<keyword evidence="4 9" id="KW-0547">Nucleotide-binding</keyword>
<dbReference type="InterPro" id="IPR006797">
    <property type="entry name" value="PRELI/MSF1_dom"/>
</dbReference>
<keyword evidence="5 14" id="KW-0418">Kinase</keyword>
<organism evidence="14 15">
    <name type="scientific">Polyodon spathula</name>
    <name type="common">North American paddlefish</name>
    <name type="synonym">Squalus spathula</name>
    <dbReference type="NCBI Taxonomy" id="7913"/>
    <lineage>
        <taxon>Eukaryota</taxon>
        <taxon>Metazoa</taxon>
        <taxon>Chordata</taxon>
        <taxon>Craniata</taxon>
        <taxon>Vertebrata</taxon>
        <taxon>Euteleostomi</taxon>
        <taxon>Actinopterygii</taxon>
        <taxon>Chondrostei</taxon>
        <taxon>Acipenseriformes</taxon>
        <taxon>Polyodontidae</taxon>
        <taxon>Polyodon</taxon>
    </lineage>
</organism>
<dbReference type="Pfam" id="PF00069">
    <property type="entry name" value="Pkinase"/>
    <property type="match status" value="1"/>
</dbReference>
<comment type="catalytic activity">
    <reaction evidence="8">
        <text>L-seryl-[protein] + ATP = O-phospho-L-seryl-[protein] + ADP + H(+)</text>
        <dbReference type="Rhea" id="RHEA:17989"/>
        <dbReference type="Rhea" id="RHEA-COMP:9863"/>
        <dbReference type="Rhea" id="RHEA-COMP:11604"/>
        <dbReference type="ChEBI" id="CHEBI:15378"/>
        <dbReference type="ChEBI" id="CHEBI:29999"/>
        <dbReference type="ChEBI" id="CHEBI:30616"/>
        <dbReference type="ChEBI" id="CHEBI:83421"/>
        <dbReference type="ChEBI" id="CHEBI:456216"/>
        <dbReference type="EC" id="2.7.11.1"/>
    </reaction>
</comment>
<keyword evidence="2" id="KW-0723">Serine/threonine-protein kinase</keyword>
<comment type="catalytic activity">
    <reaction evidence="7">
        <text>L-threonyl-[protein] + ATP = O-phospho-L-threonyl-[protein] + ADP + H(+)</text>
        <dbReference type="Rhea" id="RHEA:46608"/>
        <dbReference type="Rhea" id="RHEA-COMP:11060"/>
        <dbReference type="Rhea" id="RHEA-COMP:11605"/>
        <dbReference type="ChEBI" id="CHEBI:15378"/>
        <dbReference type="ChEBI" id="CHEBI:30013"/>
        <dbReference type="ChEBI" id="CHEBI:30616"/>
        <dbReference type="ChEBI" id="CHEBI:61977"/>
        <dbReference type="ChEBI" id="CHEBI:456216"/>
        <dbReference type="EC" id="2.7.11.1"/>
    </reaction>
</comment>
<feature type="non-terminal residue" evidence="14">
    <location>
        <position position="1"/>
    </location>
</feature>
<dbReference type="SMART" id="SM00220">
    <property type="entry name" value="S_TKc"/>
    <property type="match status" value="1"/>
</dbReference>
<evidence type="ECO:0000256" key="3">
    <source>
        <dbReference type="ARBA" id="ARBA00022679"/>
    </source>
</evidence>
<proteinExistence type="predicted"/>
<feature type="region of interest" description="Disordered" evidence="11">
    <location>
        <begin position="257"/>
        <end position="329"/>
    </location>
</feature>
<dbReference type="InterPro" id="IPR017441">
    <property type="entry name" value="Protein_kinase_ATP_BS"/>
</dbReference>
<dbReference type="GO" id="GO:0016301">
    <property type="term" value="F:kinase activity"/>
    <property type="evidence" value="ECO:0007669"/>
    <property type="project" value="UniProtKB-KW"/>
</dbReference>
<evidence type="ECO:0000256" key="5">
    <source>
        <dbReference type="ARBA" id="ARBA00022777"/>
    </source>
</evidence>
<dbReference type="SUPFAM" id="SSF56112">
    <property type="entry name" value="Protein kinase-like (PK-like)"/>
    <property type="match status" value="1"/>
</dbReference>
<feature type="compositionally biased region" description="Polar residues" evidence="11">
    <location>
        <begin position="233"/>
        <end position="245"/>
    </location>
</feature>
<evidence type="ECO:0000256" key="11">
    <source>
        <dbReference type="SAM" id="MobiDB-lite"/>
    </source>
</evidence>
<keyword evidence="10" id="KW-0175">Coiled coil</keyword>
<feature type="binding site" evidence="9">
    <location>
        <position position="366"/>
    </location>
    <ligand>
        <name>ATP</name>
        <dbReference type="ChEBI" id="CHEBI:30616"/>
    </ligand>
</feature>
<keyword evidence="15" id="KW-1185">Reference proteome</keyword>
<evidence type="ECO:0000313" key="15">
    <source>
        <dbReference type="Proteomes" id="UP001166093"/>
    </source>
</evidence>
<feature type="domain" description="PRELI/MSF1" evidence="13">
    <location>
        <begin position="1"/>
        <end position="151"/>
    </location>
</feature>
<gene>
    <name evidence="14" type="primary">Aurkaa_1</name>
    <name evidence="14" type="ORF">GTO93_0005643</name>
</gene>
<feature type="non-terminal residue" evidence="14">
    <location>
        <position position="612"/>
    </location>
</feature>
<evidence type="ECO:0000256" key="2">
    <source>
        <dbReference type="ARBA" id="ARBA00022527"/>
    </source>
</evidence>
<keyword evidence="3" id="KW-0808">Transferase</keyword>
<dbReference type="EMBL" id="JAAWVQ010098030">
    <property type="protein sequence ID" value="MBN3280356.1"/>
    <property type="molecule type" value="Genomic_DNA"/>
</dbReference>
<feature type="compositionally biased region" description="Pro residues" evidence="11">
    <location>
        <begin position="601"/>
        <end position="612"/>
    </location>
</feature>
<feature type="compositionally biased region" description="Polar residues" evidence="11">
    <location>
        <begin position="296"/>
        <end position="314"/>
    </location>
</feature>
<evidence type="ECO:0000256" key="4">
    <source>
        <dbReference type="ARBA" id="ARBA00022741"/>
    </source>
</evidence>
<dbReference type="InterPro" id="IPR008271">
    <property type="entry name" value="Ser/Thr_kinase_AS"/>
</dbReference>
<dbReference type="InterPro" id="IPR000719">
    <property type="entry name" value="Prot_kinase_dom"/>
</dbReference>
<reference evidence="14" key="1">
    <citation type="journal article" date="2021" name="Cell">
        <title>Tracing the genetic footprints of vertebrate landing in non-teleost ray-finned fishes.</title>
        <authorList>
            <person name="Bi X."/>
            <person name="Wang K."/>
            <person name="Yang L."/>
            <person name="Pan H."/>
            <person name="Jiang H."/>
            <person name="Wei Q."/>
            <person name="Fang M."/>
            <person name="Yu H."/>
            <person name="Zhu C."/>
            <person name="Cai Y."/>
            <person name="He Y."/>
            <person name="Gan X."/>
            <person name="Zeng H."/>
            <person name="Yu D."/>
            <person name="Zhu Y."/>
            <person name="Jiang H."/>
            <person name="Qiu Q."/>
            <person name="Yang H."/>
            <person name="Zhang Y.E."/>
            <person name="Wang W."/>
            <person name="Zhu M."/>
            <person name="He S."/>
            <person name="Zhang G."/>
        </authorList>
    </citation>
    <scope>NUCLEOTIDE SEQUENCE</scope>
    <source>
        <strain evidence="14">Pddl_001</strain>
    </source>
</reference>
<keyword evidence="6 9" id="KW-0067">ATP-binding</keyword>
<dbReference type="Pfam" id="PF04707">
    <property type="entry name" value="PRELI"/>
    <property type="match status" value="1"/>
</dbReference>
<evidence type="ECO:0000256" key="8">
    <source>
        <dbReference type="ARBA" id="ARBA00048679"/>
    </source>
</evidence>
<evidence type="ECO:0000259" key="12">
    <source>
        <dbReference type="PROSITE" id="PS50011"/>
    </source>
</evidence>
<evidence type="ECO:0000259" key="13">
    <source>
        <dbReference type="PROSITE" id="PS50904"/>
    </source>
</evidence>
<evidence type="ECO:0000256" key="7">
    <source>
        <dbReference type="ARBA" id="ARBA00047899"/>
    </source>
</evidence>
<dbReference type="Gene3D" id="1.10.510.10">
    <property type="entry name" value="Transferase(Phosphotransferase) domain 1"/>
    <property type="match status" value="1"/>
</dbReference>
<dbReference type="PANTHER" id="PTHR24350">
    <property type="entry name" value="SERINE/THREONINE-PROTEIN KINASE IAL-RELATED"/>
    <property type="match status" value="1"/>
</dbReference>
<feature type="coiled-coil region" evidence="10">
    <location>
        <begin position="136"/>
        <end position="163"/>
    </location>
</feature>
<dbReference type="PROSITE" id="PS50904">
    <property type="entry name" value="PRELI_MSF1"/>
    <property type="match status" value="1"/>
</dbReference>
<evidence type="ECO:0000256" key="6">
    <source>
        <dbReference type="ARBA" id="ARBA00022840"/>
    </source>
</evidence>
<dbReference type="Proteomes" id="UP001166093">
    <property type="component" value="Unassembled WGS sequence"/>
</dbReference>
<dbReference type="EC" id="2.7.11.1" evidence="1"/>
<feature type="compositionally biased region" description="Low complexity" evidence="11">
    <location>
        <begin position="260"/>
        <end position="275"/>
    </location>
</feature>
<feature type="region of interest" description="Disordered" evidence="11">
    <location>
        <begin position="592"/>
        <end position="612"/>
    </location>
</feature>
<dbReference type="PROSITE" id="PS00107">
    <property type="entry name" value="PROTEIN_KINASE_ATP"/>
    <property type="match status" value="1"/>
</dbReference>
<feature type="compositionally biased region" description="Basic and acidic residues" evidence="11">
    <location>
        <begin position="318"/>
        <end position="329"/>
    </location>
</feature>
<sequence>MQKYPNPMNPNVVGVDVLDRHIDVQGRLHSNRLLSTEWGLPSIVKSLIGATRSRTYIQEHSVVDPSQHTFELKSTNITFTNLVSVDERLIYKPHPQDPEKTVLTQEAIISVKGISLSSYLEGVMENTISSNACKGREAMEWVIRRLNMEIEELAAAARSTIRTPMAAAKWIPHFGNQMEQITQTRTEILLQLTVNPKDNSLEQLWIQLRVKTTPLAGYGKKSIEDGPKRVPVSQKQLPGSATPTQRVLCIANGPQRVLRPPAQQKPGPQKQPLFQTPSNKNTTSNQNVPPKPASQPQPQVQEPNKATELANQGQVADKPPEKESTSLDKKRWSLENFDIGRPLGKGKFGNVYLARERQSKFILALKMLFKTQLEKAGVEHQLRREVEIQSHLRHPNILRLYGYFHDSSRVYLILEYAPKGELYSELQRSGKFNEQRSATYITELSDALLYCHSKKVIHRDIKPENLLLGASGELKIADFGWSVHAPYSRRATLCGTLDYLPPEMIEGRMHDEKVDLWSLGILCYEFLVGTPPFETKSHEETYRNISKVDFSYPQFVSEGCRDLISKLLKHNPNQRLPLPGVLTHPWVVANSTKQPTAPSKITPPTPQPSSSK</sequence>
<evidence type="ECO:0000256" key="1">
    <source>
        <dbReference type="ARBA" id="ARBA00012513"/>
    </source>
</evidence>
<dbReference type="Gene3D" id="3.30.200.20">
    <property type="entry name" value="Phosphorylase Kinase, domain 1"/>
    <property type="match status" value="1"/>
</dbReference>
<feature type="domain" description="Protein kinase" evidence="12">
    <location>
        <begin position="337"/>
        <end position="587"/>
    </location>
</feature>
<evidence type="ECO:0000256" key="10">
    <source>
        <dbReference type="SAM" id="Coils"/>
    </source>
</evidence>
<feature type="region of interest" description="Disordered" evidence="11">
    <location>
        <begin position="217"/>
        <end position="245"/>
    </location>
</feature>
<protein>
    <recommendedName>
        <fullName evidence="1">non-specific serine/threonine protein kinase</fullName>
        <ecNumber evidence="1">2.7.11.1</ecNumber>
    </recommendedName>
</protein>
<dbReference type="PROSITE" id="PS50011">
    <property type="entry name" value="PROTEIN_KINASE_DOM"/>
    <property type="match status" value="1"/>
</dbReference>
<comment type="caution">
    <text evidence="14">The sequence shown here is derived from an EMBL/GenBank/DDBJ whole genome shotgun (WGS) entry which is preliminary data.</text>
</comment>